<feature type="region of interest" description="Disordered" evidence="1">
    <location>
        <begin position="1"/>
        <end position="43"/>
    </location>
</feature>
<evidence type="ECO:0000313" key="2">
    <source>
        <dbReference type="EMBL" id="ETE56655.1"/>
    </source>
</evidence>
<feature type="non-terminal residue" evidence="2">
    <location>
        <position position="1"/>
    </location>
</feature>
<dbReference type="Proteomes" id="UP000018936">
    <property type="component" value="Unassembled WGS sequence"/>
</dbReference>
<evidence type="ECO:0000313" key="3">
    <source>
        <dbReference type="Proteomes" id="UP000018936"/>
    </source>
</evidence>
<comment type="caution">
    <text evidence="2">The sequence shown here is derived from an EMBL/GenBank/DDBJ whole genome shotgun (WGS) entry which is preliminary data.</text>
</comment>
<proteinExistence type="predicted"/>
<accession>V8N3D3</accession>
<evidence type="ECO:0000256" key="1">
    <source>
        <dbReference type="SAM" id="MobiDB-lite"/>
    </source>
</evidence>
<dbReference type="EMBL" id="AZIM01015486">
    <property type="protein sequence ID" value="ETE56655.1"/>
    <property type="molecule type" value="Genomic_DNA"/>
</dbReference>
<dbReference type="AlphaFoldDB" id="V8N3D3"/>
<name>V8N3D3_OPHHA</name>
<protein>
    <submittedName>
        <fullName evidence="2">Uncharacterized protein</fullName>
    </submittedName>
</protein>
<organism evidence="2 3">
    <name type="scientific">Ophiophagus hannah</name>
    <name type="common">King cobra</name>
    <name type="synonym">Naja hannah</name>
    <dbReference type="NCBI Taxonomy" id="8665"/>
    <lineage>
        <taxon>Eukaryota</taxon>
        <taxon>Metazoa</taxon>
        <taxon>Chordata</taxon>
        <taxon>Craniata</taxon>
        <taxon>Vertebrata</taxon>
        <taxon>Euteleostomi</taxon>
        <taxon>Lepidosauria</taxon>
        <taxon>Squamata</taxon>
        <taxon>Bifurcata</taxon>
        <taxon>Unidentata</taxon>
        <taxon>Episquamata</taxon>
        <taxon>Toxicofera</taxon>
        <taxon>Serpentes</taxon>
        <taxon>Colubroidea</taxon>
        <taxon>Elapidae</taxon>
        <taxon>Elapinae</taxon>
        <taxon>Ophiophagus</taxon>
    </lineage>
</organism>
<sequence>QTERGRIKGERERVRAWTEGGGEREGGREGREESTGKGGRQMQPRLGAYCRNKYLHRDLRGACSGLNNTEDNNALASHYGNRCCAIRIKACRGGFAAMQHQAWWGKEEGRAGVRIFMGAPGSFWYHMRFKLIGLGACLESCQEQALV</sequence>
<feature type="compositionally biased region" description="Basic and acidic residues" evidence="1">
    <location>
        <begin position="1"/>
        <end position="35"/>
    </location>
</feature>
<reference evidence="2 3" key="1">
    <citation type="journal article" date="2013" name="Proc. Natl. Acad. Sci. U.S.A.">
        <title>The king cobra genome reveals dynamic gene evolution and adaptation in the snake venom system.</title>
        <authorList>
            <person name="Vonk F.J."/>
            <person name="Casewell N.R."/>
            <person name="Henkel C.V."/>
            <person name="Heimberg A.M."/>
            <person name="Jansen H.J."/>
            <person name="McCleary R.J."/>
            <person name="Kerkkamp H.M."/>
            <person name="Vos R.A."/>
            <person name="Guerreiro I."/>
            <person name="Calvete J.J."/>
            <person name="Wuster W."/>
            <person name="Woods A.E."/>
            <person name="Logan J.M."/>
            <person name="Harrison R.A."/>
            <person name="Castoe T.A."/>
            <person name="de Koning A.P."/>
            <person name="Pollock D.D."/>
            <person name="Yandell M."/>
            <person name="Calderon D."/>
            <person name="Renjifo C."/>
            <person name="Currier R.B."/>
            <person name="Salgado D."/>
            <person name="Pla D."/>
            <person name="Sanz L."/>
            <person name="Hyder A.S."/>
            <person name="Ribeiro J.M."/>
            <person name="Arntzen J.W."/>
            <person name="van den Thillart G.E."/>
            <person name="Boetzer M."/>
            <person name="Pirovano W."/>
            <person name="Dirks R.P."/>
            <person name="Spaink H.P."/>
            <person name="Duboule D."/>
            <person name="McGlinn E."/>
            <person name="Kini R.M."/>
            <person name="Richardson M.K."/>
        </authorList>
    </citation>
    <scope>NUCLEOTIDE SEQUENCE</scope>
    <source>
        <tissue evidence="2">Blood</tissue>
    </source>
</reference>
<keyword evidence="3" id="KW-1185">Reference proteome</keyword>
<gene>
    <name evidence="2" type="ORF">L345_17633</name>
</gene>